<keyword evidence="2" id="KW-1185">Reference proteome</keyword>
<organism evidence="1 2">
    <name type="scientific">Parasponia andersonii</name>
    <name type="common">Sponia andersonii</name>
    <dbReference type="NCBI Taxonomy" id="3476"/>
    <lineage>
        <taxon>Eukaryota</taxon>
        <taxon>Viridiplantae</taxon>
        <taxon>Streptophyta</taxon>
        <taxon>Embryophyta</taxon>
        <taxon>Tracheophyta</taxon>
        <taxon>Spermatophyta</taxon>
        <taxon>Magnoliopsida</taxon>
        <taxon>eudicotyledons</taxon>
        <taxon>Gunneridae</taxon>
        <taxon>Pentapetalae</taxon>
        <taxon>rosids</taxon>
        <taxon>fabids</taxon>
        <taxon>Rosales</taxon>
        <taxon>Cannabaceae</taxon>
        <taxon>Parasponia</taxon>
    </lineage>
</organism>
<evidence type="ECO:0000313" key="2">
    <source>
        <dbReference type="Proteomes" id="UP000237105"/>
    </source>
</evidence>
<protein>
    <submittedName>
        <fullName evidence="1">Uncharacterized protein</fullName>
    </submittedName>
</protein>
<gene>
    <name evidence="1" type="ORF">PanWU01x14_109350</name>
</gene>
<sequence>MSSDGGEGGTGIVWPLVVNCEWWRHSTMLGSASSELHWFFGILARNRWREKERRMSRPRVCS</sequence>
<dbReference type="Proteomes" id="UP000237105">
    <property type="component" value="Unassembled WGS sequence"/>
</dbReference>
<name>A0A2P5CZQ2_PARAD</name>
<evidence type="ECO:0000313" key="1">
    <source>
        <dbReference type="EMBL" id="PON66513.1"/>
    </source>
</evidence>
<accession>A0A2P5CZQ2</accession>
<dbReference type="AlphaFoldDB" id="A0A2P5CZQ2"/>
<reference evidence="2" key="1">
    <citation type="submission" date="2016-06" db="EMBL/GenBank/DDBJ databases">
        <title>Parallel loss of symbiosis genes in relatives of nitrogen-fixing non-legume Parasponia.</title>
        <authorList>
            <person name="Van Velzen R."/>
            <person name="Holmer R."/>
            <person name="Bu F."/>
            <person name="Rutten L."/>
            <person name="Van Zeijl A."/>
            <person name="Liu W."/>
            <person name="Santuari L."/>
            <person name="Cao Q."/>
            <person name="Sharma T."/>
            <person name="Shen D."/>
            <person name="Roswanjaya Y."/>
            <person name="Wardhani T."/>
            <person name="Kalhor M.S."/>
            <person name="Jansen J."/>
            <person name="Van den Hoogen J."/>
            <person name="Gungor B."/>
            <person name="Hartog M."/>
            <person name="Hontelez J."/>
            <person name="Verver J."/>
            <person name="Yang W.-C."/>
            <person name="Schijlen E."/>
            <person name="Repin R."/>
            <person name="Schilthuizen M."/>
            <person name="Schranz E."/>
            <person name="Heidstra R."/>
            <person name="Miyata K."/>
            <person name="Fedorova E."/>
            <person name="Kohlen W."/>
            <person name="Bisseling T."/>
            <person name="Smit S."/>
            <person name="Geurts R."/>
        </authorList>
    </citation>
    <scope>NUCLEOTIDE SEQUENCE [LARGE SCALE GENOMIC DNA]</scope>
    <source>
        <strain evidence="2">cv. WU1-14</strain>
    </source>
</reference>
<comment type="caution">
    <text evidence="1">The sequence shown here is derived from an EMBL/GenBank/DDBJ whole genome shotgun (WGS) entry which is preliminary data.</text>
</comment>
<proteinExistence type="predicted"/>
<dbReference type="EMBL" id="JXTB01000079">
    <property type="protein sequence ID" value="PON66513.1"/>
    <property type="molecule type" value="Genomic_DNA"/>
</dbReference>